<name>A0A558DLC9_9PSEU</name>
<dbReference type="PIRSF" id="PIRSF017393">
    <property type="entry name" value="MTase_SAV2177"/>
    <property type="match status" value="1"/>
</dbReference>
<reference evidence="1 2" key="2">
    <citation type="submission" date="2019-08" db="EMBL/GenBank/DDBJ databases">
        <title>Amycolatopsis acidicola sp. nov., isolated from peat swamp forest soil.</title>
        <authorList>
            <person name="Srisuk N."/>
        </authorList>
    </citation>
    <scope>NUCLEOTIDE SEQUENCE [LARGE SCALE GENOMIC DNA]</scope>
    <source>
        <strain evidence="1 2">TBRC 6029</strain>
    </source>
</reference>
<gene>
    <name evidence="1" type="ORF">FNH05_02075</name>
</gene>
<dbReference type="SUPFAM" id="SSF53335">
    <property type="entry name" value="S-adenosyl-L-methionine-dependent methyltransferases"/>
    <property type="match status" value="1"/>
</dbReference>
<evidence type="ECO:0000313" key="2">
    <source>
        <dbReference type="Proteomes" id="UP000320011"/>
    </source>
</evidence>
<dbReference type="Proteomes" id="UP000320011">
    <property type="component" value="Unassembled WGS sequence"/>
</dbReference>
<reference evidence="1 2" key="1">
    <citation type="submission" date="2019-07" db="EMBL/GenBank/DDBJ databases">
        <authorList>
            <person name="Duangmal K."/>
            <person name="Teo W.F.A."/>
        </authorList>
    </citation>
    <scope>NUCLEOTIDE SEQUENCE [LARGE SCALE GENOMIC DNA]</scope>
    <source>
        <strain evidence="1 2">TBRC 6029</strain>
    </source>
</reference>
<dbReference type="AlphaFoldDB" id="A0A558DLC9"/>
<dbReference type="EMBL" id="VJWX01000009">
    <property type="protein sequence ID" value="TVT61812.1"/>
    <property type="molecule type" value="Genomic_DNA"/>
</dbReference>
<keyword evidence="2" id="KW-1185">Reference proteome</keyword>
<dbReference type="GO" id="GO:0032259">
    <property type="term" value="P:methylation"/>
    <property type="evidence" value="ECO:0007669"/>
    <property type="project" value="UniProtKB-KW"/>
</dbReference>
<protein>
    <submittedName>
        <fullName evidence="1">Methyltransferase</fullName>
    </submittedName>
</protein>
<dbReference type="InterPro" id="IPR006764">
    <property type="entry name" value="SAM_dep_MeTrfase_SAV2177_type"/>
</dbReference>
<dbReference type="Pfam" id="PF04672">
    <property type="entry name" value="Methyltransf_19"/>
    <property type="match status" value="1"/>
</dbReference>
<dbReference type="InterPro" id="IPR029063">
    <property type="entry name" value="SAM-dependent_MTases_sf"/>
</dbReference>
<dbReference type="RefSeq" id="WP_144585415.1">
    <property type="nucleotide sequence ID" value="NZ_VJWX01000009.1"/>
</dbReference>
<proteinExistence type="predicted"/>
<dbReference type="Gene3D" id="3.40.50.150">
    <property type="entry name" value="Vaccinia Virus protein VP39"/>
    <property type="match status" value="1"/>
</dbReference>
<organism evidence="1 2">
    <name type="scientific">Amycolatopsis rhizosphaerae</name>
    <dbReference type="NCBI Taxonomy" id="2053003"/>
    <lineage>
        <taxon>Bacteria</taxon>
        <taxon>Bacillati</taxon>
        <taxon>Actinomycetota</taxon>
        <taxon>Actinomycetes</taxon>
        <taxon>Pseudonocardiales</taxon>
        <taxon>Pseudonocardiaceae</taxon>
        <taxon>Amycolatopsis</taxon>
    </lineage>
</organism>
<comment type="caution">
    <text evidence="1">The sequence shown here is derived from an EMBL/GenBank/DDBJ whole genome shotgun (WGS) entry which is preliminary data.</text>
</comment>
<dbReference type="OrthoDB" id="3514105at2"/>
<sequence>MADSGTTDSRRDPYLPRDVDLEHPSVARVYDYYLGGTSNWAIDREFGAKALAAFPFVRPAAKANRLFLHRVVRYLAKNGIRQFVDLGSGIPTMGPTHVVADRVNPESAVVYVDNEPVAVAHSQVLLERDGDPARHAAINGDLRDPEGLWEKVAETGVIDFGEPVALLMIAVLHVQQLDADGVDQTPDILARYRTLLTPGSYLAISHGSSDGVPGQRALDMANFARMYEQSSTPVRWRPRAEIDLLFGDLELVPPGTTWTPLWHPEESTADSPEIDFDSPEDSVVWAGVARKN</sequence>
<evidence type="ECO:0000313" key="1">
    <source>
        <dbReference type="EMBL" id="TVT61812.1"/>
    </source>
</evidence>
<dbReference type="GO" id="GO:0008168">
    <property type="term" value="F:methyltransferase activity"/>
    <property type="evidence" value="ECO:0007669"/>
    <property type="project" value="UniProtKB-KW"/>
</dbReference>
<keyword evidence="1" id="KW-0489">Methyltransferase</keyword>
<keyword evidence="1" id="KW-0808">Transferase</keyword>
<accession>A0A558DLC9</accession>